<sequence>MESSGGLRLWNATAHKLLGYRKGINREQELFGTGFIQLEGIARKV</sequence>
<protein>
    <submittedName>
        <fullName evidence="1">Uncharacterized protein</fullName>
    </submittedName>
</protein>
<name>A0ABV6EJ59_9GAMM</name>
<dbReference type="Proteomes" id="UP001589792">
    <property type="component" value="Unassembled WGS sequence"/>
</dbReference>
<keyword evidence="2" id="KW-1185">Reference proteome</keyword>
<evidence type="ECO:0000313" key="1">
    <source>
        <dbReference type="EMBL" id="MFC0229038.1"/>
    </source>
</evidence>
<gene>
    <name evidence="1" type="ORF">ACFFJ3_21515</name>
</gene>
<accession>A0ABV6EJ59</accession>
<organism evidence="1 2">
    <name type="scientific">Serratia aquatilis</name>
    <dbReference type="NCBI Taxonomy" id="1737515"/>
    <lineage>
        <taxon>Bacteria</taxon>
        <taxon>Pseudomonadati</taxon>
        <taxon>Pseudomonadota</taxon>
        <taxon>Gammaproteobacteria</taxon>
        <taxon>Enterobacterales</taxon>
        <taxon>Yersiniaceae</taxon>
        <taxon>Serratia</taxon>
    </lineage>
</organism>
<dbReference type="EMBL" id="JBHLXG010000032">
    <property type="protein sequence ID" value="MFC0229038.1"/>
    <property type="molecule type" value="Genomic_DNA"/>
</dbReference>
<comment type="caution">
    <text evidence="1">The sequence shown here is derived from an EMBL/GenBank/DDBJ whole genome shotgun (WGS) entry which is preliminary data.</text>
</comment>
<dbReference type="RefSeq" id="WP_380679519.1">
    <property type="nucleotide sequence ID" value="NZ_CP173186.1"/>
</dbReference>
<reference evidence="1 2" key="1">
    <citation type="submission" date="2024-09" db="EMBL/GenBank/DDBJ databases">
        <authorList>
            <person name="Sun Q."/>
            <person name="Mori K."/>
        </authorList>
    </citation>
    <scope>NUCLEOTIDE SEQUENCE [LARGE SCALE GENOMIC DNA]</scope>
    <source>
        <strain evidence="1 2">CCM 8626</strain>
    </source>
</reference>
<proteinExistence type="predicted"/>
<evidence type="ECO:0000313" key="2">
    <source>
        <dbReference type="Proteomes" id="UP001589792"/>
    </source>
</evidence>